<evidence type="ECO:0000256" key="3">
    <source>
        <dbReference type="ARBA" id="ARBA00009928"/>
    </source>
</evidence>
<evidence type="ECO:0000256" key="15">
    <source>
        <dbReference type="ARBA" id="ARBA00042251"/>
    </source>
</evidence>
<dbReference type="EC" id="1.14.18.1" evidence="4"/>
<keyword evidence="10" id="KW-0503">Monooxygenase</keyword>
<dbReference type="GO" id="GO:0042438">
    <property type="term" value="P:melanin biosynthetic process"/>
    <property type="evidence" value="ECO:0007669"/>
    <property type="project" value="UniProtKB-KW"/>
</dbReference>
<evidence type="ECO:0000256" key="7">
    <source>
        <dbReference type="ARBA" id="ARBA00022729"/>
    </source>
</evidence>
<keyword evidence="8" id="KW-0560">Oxidoreductase</keyword>
<dbReference type="SUPFAM" id="SSF48056">
    <property type="entry name" value="Di-copper centre-containing domain"/>
    <property type="match status" value="1"/>
</dbReference>
<dbReference type="AlphaFoldDB" id="A0AAN8MBY5"/>
<evidence type="ECO:0000256" key="16">
    <source>
        <dbReference type="SAM" id="Phobius"/>
    </source>
</evidence>
<organism evidence="18 19">
    <name type="scientific">Coregonus suidteri</name>
    <dbReference type="NCBI Taxonomy" id="861788"/>
    <lineage>
        <taxon>Eukaryota</taxon>
        <taxon>Metazoa</taxon>
        <taxon>Chordata</taxon>
        <taxon>Craniata</taxon>
        <taxon>Vertebrata</taxon>
        <taxon>Euteleostomi</taxon>
        <taxon>Actinopterygii</taxon>
        <taxon>Neopterygii</taxon>
        <taxon>Teleostei</taxon>
        <taxon>Protacanthopterygii</taxon>
        <taxon>Salmoniformes</taxon>
        <taxon>Salmonidae</taxon>
        <taxon>Coregoninae</taxon>
        <taxon>Coregonus</taxon>
    </lineage>
</organism>
<keyword evidence="7" id="KW-0732">Signal</keyword>
<keyword evidence="12 16" id="KW-0472">Membrane</keyword>
<dbReference type="EMBL" id="JAGTTL010000004">
    <property type="protein sequence ID" value="KAK6323777.1"/>
    <property type="molecule type" value="Genomic_DNA"/>
</dbReference>
<dbReference type="PROSITE" id="PS00498">
    <property type="entry name" value="TYROSINASE_2"/>
    <property type="match status" value="1"/>
</dbReference>
<evidence type="ECO:0000256" key="12">
    <source>
        <dbReference type="ARBA" id="ARBA00023136"/>
    </source>
</evidence>
<dbReference type="PANTHER" id="PTHR11474:SF124">
    <property type="entry name" value="TYROSINASE"/>
    <property type="match status" value="1"/>
</dbReference>
<dbReference type="Pfam" id="PF00264">
    <property type="entry name" value="Tyrosinase"/>
    <property type="match status" value="1"/>
</dbReference>
<evidence type="ECO:0000256" key="11">
    <source>
        <dbReference type="ARBA" id="ARBA00023101"/>
    </source>
</evidence>
<keyword evidence="16" id="KW-1133">Transmembrane helix</keyword>
<keyword evidence="13" id="KW-0325">Glycoprotein</keyword>
<dbReference type="InterPro" id="IPR002227">
    <property type="entry name" value="Tyrosinase_Cu-bd"/>
</dbReference>
<comment type="cofactor">
    <cofactor evidence="1">
        <name>Cu(2+)</name>
        <dbReference type="ChEBI" id="CHEBI:29036"/>
    </cofactor>
</comment>
<sequence>MGARSPRDPNLISPASVFSSWRVMCSRSEDYSVRGVLCDGSDEGTLLRNPGNHNHNLVARLPTAAEVEFTVSLRDYDTGAMDRSANFSFRNTLEGFGNPQTGLGNSRVMGMHASLHIFMNGSMSSVQGSANDPIFLLHHAYVDSIYEQWLRRHAPEQTHYPEFNTPIGHNRQYHMVPFLPLHRNIEYFTSSKELGYEYSYMLDSDQRISEVLSPYLELMMEAWPWLLGALVLGALVAMIVAVIAVTTTRVCWGAWPWQRGEKSSAFHLPEREPLIISSDSDTPNYHTV</sequence>
<keyword evidence="11" id="KW-0470">Melanin biosynthesis</keyword>
<name>A0AAN8MBY5_9TELE</name>
<dbReference type="GO" id="GO:0043473">
    <property type="term" value="P:pigmentation"/>
    <property type="evidence" value="ECO:0007669"/>
    <property type="project" value="TreeGrafter"/>
</dbReference>
<keyword evidence="19" id="KW-1185">Reference proteome</keyword>
<evidence type="ECO:0000313" key="18">
    <source>
        <dbReference type="EMBL" id="KAK6323777.1"/>
    </source>
</evidence>
<evidence type="ECO:0000256" key="14">
    <source>
        <dbReference type="ARBA" id="ARBA00039304"/>
    </source>
</evidence>
<feature type="transmembrane region" description="Helical" evidence="16">
    <location>
        <begin position="222"/>
        <end position="245"/>
    </location>
</feature>
<feature type="domain" description="Tyrosinase copper-binding" evidence="17">
    <location>
        <begin position="132"/>
        <end position="143"/>
    </location>
</feature>
<evidence type="ECO:0000256" key="1">
    <source>
        <dbReference type="ARBA" id="ARBA00001973"/>
    </source>
</evidence>
<evidence type="ECO:0000256" key="2">
    <source>
        <dbReference type="ARBA" id="ARBA00004573"/>
    </source>
</evidence>
<dbReference type="GO" id="GO:0046872">
    <property type="term" value="F:metal ion binding"/>
    <property type="evidence" value="ECO:0007669"/>
    <property type="project" value="UniProtKB-KW"/>
</dbReference>
<dbReference type="PRINTS" id="PR00092">
    <property type="entry name" value="TYROSINASE"/>
</dbReference>
<accession>A0AAN8MBY5</accession>
<dbReference type="Gene3D" id="1.10.1280.10">
    <property type="entry name" value="Di-copper center containing domain from catechol oxidase"/>
    <property type="match status" value="1"/>
</dbReference>
<evidence type="ECO:0000256" key="10">
    <source>
        <dbReference type="ARBA" id="ARBA00023033"/>
    </source>
</evidence>
<keyword evidence="5 16" id="KW-0812">Transmembrane</keyword>
<reference evidence="18 19" key="1">
    <citation type="submission" date="2021-04" db="EMBL/GenBank/DDBJ databases">
        <authorList>
            <person name="De Guttry C."/>
            <person name="Zahm M."/>
            <person name="Klopp C."/>
            <person name="Cabau C."/>
            <person name="Louis A."/>
            <person name="Berthelot C."/>
            <person name="Parey E."/>
            <person name="Roest Crollius H."/>
            <person name="Montfort J."/>
            <person name="Robinson-Rechavi M."/>
            <person name="Bucao C."/>
            <person name="Bouchez O."/>
            <person name="Gislard M."/>
            <person name="Lluch J."/>
            <person name="Milhes M."/>
            <person name="Lampietro C."/>
            <person name="Lopez Roques C."/>
            <person name="Donnadieu C."/>
            <person name="Braasch I."/>
            <person name="Desvignes T."/>
            <person name="Postlethwait J."/>
            <person name="Bobe J."/>
            <person name="Wedekind C."/>
            <person name="Guiguen Y."/>
        </authorList>
    </citation>
    <scope>NUCLEOTIDE SEQUENCE [LARGE SCALE GENOMIC DNA]</scope>
    <source>
        <strain evidence="18">Cs_M1</strain>
        <tissue evidence="18">Blood</tissue>
    </source>
</reference>
<dbReference type="GO" id="GO:0033162">
    <property type="term" value="C:melanosome membrane"/>
    <property type="evidence" value="ECO:0007669"/>
    <property type="project" value="UniProtKB-SubCell"/>
</dbReference>
<evidence type="ECO:0000256" key="8">
    <source>
        <dbReference type="ARBA" id="ARBA00023002"/>
    </source>
</evidence>
<keyword evidence="6" id="KW-0479">Metal-binding</keyword>
<dbReference type="InterPro" id="IPR050316">
    <property type="entry name" value="Tyrosinase/Hemocyanin"/>
</dbReference>
<dbReference type="InterPro" id="IPR008922">
    <property type="entry name" value="Di-copper_centre_dom_sf"/>
</dbReference>
<dbReference type="Proteomes" id="UP001356427">
    <property type="component" value="Unassembled WGS sequence"/>
</dbReference>
<evidence type="ECO:0000259" key="17">
    <source>
        <dbReference type="PROSITE" id="PS00498"/>
    </source>
</evidence>
<dbReference type="PANTHER" id="PTHR11474">
    <property type="entry name" value="TYROSINASE FAMILY MEMBER"/>
    <property type="match status" value="1"/>
</dbReference>
<dbReference type="GO" id="GO:0004503">
    <property type="term" value="F:tyrosinase activity"/>
    <property type="evidence" value="ECO:0007669"/>
    <property type="project" value="UniProtKB-EC"/>
</dbReference>
<evidence type="ECO:0000256" key="9">
    <source>
        <dbReference type="ARBA" id="ARBA00023008"/>
    </source>
</evidence>
<evidence type="ECO:0000256" key="4">
    <source>
        <dbReference type="ARBA" id="ARBA00011906"/>
    </source>
</evidence>
<proteinExistence type="inferred from homology"/>
<comment type="similarity">
    <text evidence="3">Belongs to the tyrosinase family.</text>
</comment>
<keyword evidence="9" id="KW-0186">Copper</keyword>
<comment type="subcellular location">
    <subcellularLocation>
        <location evidence="2">Melanosome membrane</location>
        <topology evidence="2">Single-pass type I membrane protein</topology>
    </subcellularLocation>
</comment>
<comment type="caution">
    <text evidence="18">The sequence shown here is derived from an EMBL/GenBank/DDBJ whole genome shotgun (WGS) entry which is preliminary data.</text>
</comment>
<evidence type="ECO:0000256" key="5">
    <source>
        <dbReference type="ARBA" id="ARBA00022692"/>
    </source>
</evidence>
<gene>
    <name evidence="18" type="ORF">J4Q44_G00061160</name>
</gene>
<evidence type="ECO:0000256" key="13">
    <source>
        <dbReference type="ARBA" id="ARBA00023180"/>
    </source>
</evidence>
<evidence type="ECO:0000313" key="19">
    <source>
        <dbReference type="Proteomes" id="UP001356427"/>
    </source>
</evidence>
<protein>
    <recommendedName>
        <fullName evidence="14">Tyrosinase</fullName>
        <ecNumber evidence="4">1.14.18.1</ecNumber>
    </recommendedName>
    <alternativeName>
        <fullName evidence="15">Monophenol monooxygenase</fullName>
    </alternativeName>
</protein>
<evidence type="ECO:0000256" key="6">
    <source>
        <dbReference type="ARBA" id="ARBA00022723"/>
    </source>
</evidence>